<feature type="non-terminal residue" evidence="1">
    <location>
        <position position="1"/>
    </location>
</feature>
<proteinExistence type="predicted"/>
<sequence length="165" mass="17108">PINANLLEKKIHTKTRFKTIIKQNIYSSSLISSTCGGWLTSLFSSICSDFSFFCSSIKGSSICCCGTLSTKDSSICFCISSAMGSLLSCGMPSFTKSPLFWASRLSSLTSSCITSSVSLTSSCTVSSVSITSFCTASSVSITSSCAASTFSNSSSCTASTVSITS</sequence>
<dbReference type="Proteomes" id="UP001497623">
    <property type="component" value="Unassembled WGS sequence"/>
</dbReference>
<feature type="non-terminal residue" evidence="1">
    <location>
        <position position="165"/>
    </location>
</feature>
<evidence type="ECO:0000313" key="2">
    <source>
        <dbReference type="Proteomes" id="UP001497623"/>
    </source>
</evidence>
<protein>
    <submittedName>
        <fullName evidence="1">Uncharacterized protein</fullName>
    </submittedName>
</protein>
<keyword evidence="2" id="KW-1185">Reference proteome</keyword>
<comment type="caution">
    <text evidence="1">The sequence shown here is derived from an EMBL/GenBank/DDBJ whole genome shotgun (WGS) entry which is preliminary data.</text>
</comment>
<reference evidence="1 2" key="1">
    <citation type="submission" date="2024-05" db="EMBL/GenBank/DDBJ databases">
        <authorList>
            <person name="Wallberg A."/>
        </authorList>
    </citation>
    <scope>NUCLEOTIDE SEQUENCE [LARGE SCALE GENOMIC DNA]</scope>
</reference>
<gene>
    <name evidence="1" type="ORF">MNOR_LOCUS22805</name>
</gene>
<dbReference type="AlphaFoldDB" id="A0AAV2RAD9"/>
<accession>A0AAV2RAD9</accession>
<evidence type="ECO:0000313" key="1">
    <source>
        <dbReference type="EMBL" id="CAL4122052.1"/>
    </source>
</evidence>
<name>A0AAV2RAD9_MEGNR</name>
<dbReference type="EMBL" id="CAXKWB010019527">
    <property type="protein sequence ID" value="CAL4122052.1"/>
    <property type="molecule type" value="Genomic_DNA"/>
</dbReference>
<organism evidence="1 2">
    <name type="scientific">Meganyctiphanes norvegica</name>
    <name type="common">Northern krill</name>
    <name type="synonym">Thysanopoda norvegica</name>
    <dbReference type="NCBI Taxonomy" id="48144"/>
    <lineage>
        <taxon>Eukaryota</taxon>
        <taxon>Metazoa</taxon>
        <taxon>Ecdysozoa</taxon>
        <taxon>Arthropoda</taxon>
        <taxon>Crustacea</taxon>
        <taxon>Multicrustacea</taxon>
        <taxon>Malacostraca</taxon>
        <taxon>Eumalacostraca</taxon>
        <taxon>Eucarida</taxon>
        <taxon>Euphausiacea</taxon>
        <taxon>Euphausiidae</taxon>
        <taxon>Meganyctiphanes</taxon>
    </lineage>
</organism>